<name>A4BS34_9GAMM</name>
<dbReference type="AlphaFoldDB" id="A4BS34"/>
<organism evidence="8 9">
    <name type="scientific">Nitrococcus mobilis Nb-231</name>
    <dbReference type="NCBI Taxonomy" id="314278"/>
    <lineage>
        <taxon>Bacteria</taxon>
        <taxon>Pseudomonadati</taxon>
        <taxon>Pseudomonadota</taxon>
        <taxon>Gammaproteobacteria</taxon>
        <taxon>Chromatiales</taxon>
        <taxon>Ectothiorhodospiraceae</taxon>
        <taxon>Nitrococcus</taxon>
    </lineage>
</organism>
<accession>A4BS34</accession>
<evidence type="ECO:0000256" key="3">
    <source>
        <dbReference type="ARBA" id="ARBA00022679"/>
    </source>
</evidence>
<dbReference type="HOGENOM" id="CLU_061249_0_0_6"/>
<dbReference type="HAMAP" id="MF_00387">
    <property type="entry name" value="LpxA"/>
    <property type="match status" value="1"/>
</dbReference>
<dbReference type="STRING" id="314278.NB231_01344"/>
<dbReference type="PANTHER" id="PTHR43480:SF1">
    <property type="entry name" value="ACYL-[ACYL-CARRIER-PROTEIN]--UDP-N-ACETYLGLUCOSAMINE O-ACYLTRANSFERASE, MITOCHONDRIAL-RELATED"/>
    <property type="match status" value="1"/>
</dbReference>
<comment type="function">
    <text evidence="6">Involved in the biosynthesis of lipid A, a phosphorylated glycolipid that anchors the lipopolysaccharide to the outer membrane of the cell.</text>
</comment>
<keyword evidence="5 6" id="KW-0012">Acyltransferase</keyword>
<evidence type="ECO:0000256" key="1">
    <source>
        <dbReference type="ARBA" id="ARBA00022516"/>
    </source>
</evidence>
<evidence type="ECO:0000313" key="8">
    <source>
        <dbReference type="EMBL" id="EAR21513.1"/>
    </source>
</evidence>
<proteinExistence type="inferred from homology"/>
<dbReference type="Gene3D" id="1.20.1180.10">
    <property type="entry name" value="Udp N-acetylglucosamine O-acyltransferase, C-terminal domain"/>
    <property type="match status" value="1"/>
</dbReference>
<keyword evidence="9" id="KW-1185">Reference proteome</keyword>
<dbReference type="UniPathway" id="UPA00359">
    <property type="reaction ID" value="UER00477"/>
</dbReference>
<evidence type="ECO:0000256" key="4">
    <source>
        <dbReference type="ARBA" id="ARBA00023098"/>
    </source>
</evidence>
<evidence type="ECO:0000256" key="2">
    <source>
        <dbReference type="ARBA" id="ARBA00022556"/>
    </source>
</evidence>
<reference evidence="8 9" key="1">
    <citation type="submission" date="2006-02" db="EMBL/GenBank/DDBJ databases">
        <authorList>
            <person name="Waterbury J."/>
            <person name="Ferriera S."/>
            <person name="Johnson J."/>
            <person name="Kravitz S."/>
            <person name="Halpern A."/>
            <person name="Remington K."/>
            <person name="Beeson K."/>
            <person name="Tran B."/>
            <person name="Rogers Y.-H."/>
            <person name="Friedman R."/>
            <person name="Venter J.C."/>
        </authorList>
    </citation>
    <scope>NUCLEOTIDE SEQUENCE [LARGE SCALE GENOMIC DNA]</scope>
    <source>
        <strain evidence="8 9">Nb-231</strain>
    </source>
</reference>
<dbReference type="GO" id="GO:0005737">
    <property type="term" value="C:cytoplasm"/>
    <property type="evidence" value="ECO:0007669"/>
    <property type="project" value="UniProtKB-SubCell"/>
</dbReference>
<dbReference type="EC" id="2.3.1.129" evidence="6"/>
<dbReference type="EMBL" id="AAOF01000008">
    <property type="protein sequence ID" value="EAR21513.1"/>
    <property type="molecule type" value="Genomic_DNA"/>
</dbReference>
<dbReference type="InterPro" id="IPR010137">
    <property type="entry name" value="Lipid_A_LpxA"/>
</dbReference>
<feature type="domain" description="UDP N-acetylglucosamine O-acyltransferase C-terminal" evidence="7">
    <location>
        <begin position="174"/>
        <end position="255"/>
    </location>
</feature>
<protein>
    <recommendedName>
        <fullName evidence="6">Acyl-[acyl-carrier-protein]--UDP-N-acetylglucosamine O-acyltransferase</fullName>
        <shortName evidence="6">UDP-N-acetylglucosamine acyltransferase</shortName>
        <ecNumber evidence="6">2.3.1.129</ecNumber>
    </recommendedName>
</protein>
<dbReference type="GO" id="GO:0009245">
    <property type="term" value="P:lipid A biosynthetic process"/>
    <property type="evidence" value="ECO:0007669"/>
    <property type="project" value="UniProtKB-UniRule"/>
</dbReference>
<keyword evidence="6" id="KW-0963">Cytoplasm</keyword>
<comment type="catalytic activity">
    <reaction evidence="6">
        <text>a (3R)-hydroxyacyl-[ACP] + UDP-N-acetyl-alpha-D-glucosamine = a UDP-3-O-[(3R)-3-hydroxyacyl]-N-acetyl-alpha-D-glucosamine + holo-[ACP]</text>
        <dbReference type="Rhea" id="RHEA:67812"/>
        <dbReference type="Rhea" id="RHEA-COMP:9685"/>
        <dbReference type="Rhea" id="RHEA-COMP:9945"/>
        <dbReference type="ChEBI" id="CHEBI:57705"/>
        <dbReference type="ChEBI" id="CHEBI:64479"/>
        <dbReference type="ChEBI" id="CHEBI:78827"/>
        <dbReference type="ChEBI" id="CHEBI:173225"/>
        <dbReference type="EC" id="2.3.1.129"/>
    </reaction>
</comment>
<sequence length="256" mass="27784">MIHPRAVIAPAAELAHDVAVGPYAVIGPDVQIKAGTWIGPHVVIQGPTRIGVNNRIFQFASIGEIPQDKKFQGERTWLEIGAGNTIREYVTINRGTAAGGGITRVGDDNWIMAYCHIAHDCQVGNATVFANNASLAGHVEVHDNSILSGFSLVHQFSRLGRHCFLAFGAHVDRDVPPYVMAAGQRATPRGINIKGLQRHGFTKETVQALKRAYKTLYSSGLRLDEALGVLDEIGHEVPNVAAFSHFIRGSRRGIIR</sequence>
<dbReference type="InterPro" id="IPR029098">
    <property type="entry name" value="Acetyltransf_C"/>
</dbReference>
<dbReference type="GO" id="GO:0016020">
    <property type="term" value="C:membrane"/>
    <property type="evidence" value="ECO:0007669"/>
    <property type="project" value="GOC"/>
</dbReference>
<dbReference type="Gene3D" id="2.160.10.10">
    <property type="entry name" value="Hexapeptide repeat proteins"/>
    <property type="match status" value="1"/>
</dbReference>
<dbReference type="SUPFAM" id="SSF51161">
    <property type="entry name" value="Trimeric LpxA-like enzymes"/>
    <property type="match status" value="1"/>
</dbReference>
<evidence type="ECO:0000256" key="5">
    <source>
        <dbReference type="ARBA" id="ARBA00023315"/>
    </source>
</evidence>
<dbReference type="InterPro" id="IPR001451">
    <property type="entry name" value="Hexapep"/>
</dbReference>
<dbReference type="NCBIfam" id="TIGR01852">
    <property type="entry name" value="lipid_A_lpxA"/>
    <property type="match status" value="1"/>
</dbReference>
<keyword evidence="6" id="KW-0677">Repeat</keyword>
<keyword evidence="4 6" id="KW-0443">Lipid metabolism</keyword>
<dbReference type="PANTHER" id="PTHR43480">
    <property type="entry name" value="ACYL-[ACYL-CARRIER-PROTEIN]--UDP-N-ACETYLGLUCOSAMINE O-ACYLTRANSFERASE"/>
    <property type="match status" value="1"/>
</dbReference>
<dbReference type="CDD" id="cd03351">
    <property type="entry name" value="LbH_UDP-GlcNAc_AT"/>
    <property type="match status" value="1"/>
</dbReference>
<keyword evidence="2 6" id="KW-0441">Lipid A biosynthesis</keyword>
<dbReference type="InterPro" id="IPR037157">
    <property type="entry name" value="Acetyltransf_C_sf"/>
</dbReference>
<comment type="caution">
    <text evidence="8">The sequence shown here is derived from an EMBL/GenBank/DDBJ whole genome shotgun (WGS) entry which is preliminary data.</text>
</comment>
<dbReference type="NCBIfam" id="NF003657">
    <property type="entry name" value="PRK05289.1"/>
    <property type="match status" value="1"/>
</dbReference>
<keyword evidence="1 6" id="KW-0444">Lipid biosynthesis</keyword>
<evidence type="ECO:0000259" key="7">
    <source>
        <dbReference type="Pfam" id="PF13720"/>
    </source>
</evidence>
<dbReference type="Proteomes" id="UP000003374">
    <property type="component" value="Unassembled WGS sequence"/>
</dbReference>
<dbReference type="PIRSF" id="PIRSF000456">
    <property type="entry name" value="UDP-GlcNAc_acltr"/>
    <property type="match status" value="1"/>
</dbReference>
<dbReference type="GO" id="GO:0008780">
    <property type="term" value="F:acyl-[acyl-carrier-protein]-UDP-N-acetylglucosamine O-acyltransferase activity"/>
    <property type="evidence" value="ECO:0007669"/>
    <property type="project" value="UniProtKB-UniRule"/>
</dbReference>
<evidence type="ECO:0000313" key="9">
    <source>
        <dbReference type="Proteomes" id="UP000003374"/>
    </source>
</evidence>
<dbReference type="Pfam" id="PF00132">
    <property type="entry name" value="Hexapep"/>
    <property type="match status" value="1"/>
</dbReference>
<comment type="subcellular location">
    <subcellularLocation>
        <location evidence="6">Cytoplasm</location>
    </subcellularLocation>
</comment>
<gene>
    <name evidence="6" type="primary">lpxA</name>
    <name evidence="8" type="ORF">NB231_01344</name>
</gene>
<dbReference type="InterPro" id="IPR011004">
    <property type="entry name" value="Trimer_LpxA-like_sf"/>
</dbReference>
<keyword evidence="3 6" id="KW-0808">Transferase</keyword>
<evidence type="ECO:0000256" key="6">
    <source>
        <dbReference type="HAMAP-Rule" id="MF_00387"/>
    </source>
</evidence>
<dbReference type="eggNOG" id="COG1043">
    <property type="taxonomic scope" value="Bacteria"/>
</dbReference>
<comment type="similarity">
    <text evidence="6">Belongs to the transferase hexapeptide repeat family. LpxA subfamily.</text>
</comment>
<comment type="pathway">
    <text evidence="6">Glycolipid biosynthesis; lipid IV(A) biosynthesis; lipid IV(A) from (3R)-3-hydroxytetradecanoyl-[acyl-carrier-protein] and UDP-N-acetyl-alpha-D-glucosamine: step 1/6.</text>
</comment>
<dbReference type="RefSeq" id="WP_004999136.1">
    <property type="nucleotide sequence ID" value="NZ_CH672427.1"/>
</dbReference>
<dbReference type="Pfam" id="PF13720">
    <property type="entry name" value="Acetyltransf_11"/>
    <property type="match status" value="1"/>
</dbReference>
<comment type="subunit">
    <text evidence="6">Homotrimer.</text>
</comment>